<dbReference type="RefSeq" id="WP_341743096.1">
    <property type="nucleotide sequence ID" value="NZ_CP151406.1"/>
</dbReference>
<evidence type="ECO:0000313" key="1">
    <source>
        <dbReference type="EMBL" id="WZJ20325.1"/>
    </source>
</evidence>
<evidence type="ECO:0000313" key="2">
    <source>
        <dbReference type="Proteomes" id="UP001479520"/>
    </source>
</evidence>
<dbReference type="InterPro" id="IPR009678">
    <property type="entry name" value="Phage_tail_completion_R"/>
</dbReference>
<dbReference type="EMBL" id="CP151406">
    <property type="protein sequence ID" value="WZJ20325.1"/>
    <property type="molecule type" value="Genomic_DNA"/>
</dbReference>
<accession>A0ABZ2XG09</accession>
<gene>
    <name evidence="1" type="ORF">AADV58_10200</name>
</gene>
<reference evidence="1 2" key="1">
    <citation type="submission" date="2024-04" db="EMBL/GenBank/DDBJ databases">
        <title>Dissimilatory iodate-reducing microorganisms contribute to the enrichment of iodine in groundwater.</title>
        <authorList>
            <person name="Jiang Z."/>
        </authorList>
    </citation>
    <scope>NUCLEOTIDE SEQUENCE [LARGE SCALE GENOMIC DNA]</scope>
    <source>
        <strain evidence="1 2">NCP973</strain>
    </source>
</reference>
<keyword evidence="2" id="KW-1185">Reference proteome</keyword>
<name>A0ABZ2XG09_9RHOO</name>
<protein>
    <submittedName>
        <fullName evidence="1">Phage tail protein</fullName>
    </submittedName>
</protein>
<dbReference type="Proteomes" id="UP001479520">
    <property type="component" value="Chromosome"/>
</dbReference>
<dbReference type="Pfam" id="PF06891">
    <property type="entry name" value="P2_Phage_GpR"/>
    <property type="match status" value="1"/>
</dbReference>
<sequence length="154" mass="17399">MKKPTNLRSHLQQWVPDLARHPDKLHMFVNKGRVSSQFGSNLSYEQHYQLEIIVTDFGEPTDVLNVPILIWISEHQPDILLSPESKSRAIEFEAEIIDADKADVRIVLELSERVIVNPTEGGGYSCTHVDEPPLPDLTGPTGWQMIYPGSDEPE</sequence>
<proteinExistence type="predicted"/>
<organism evidence="1 2">
    <name type="scientific">Azonexus hydrophilus</name>
    <dbReference type="NCBI Taxonomy" id="418702"/>
    <lineage>
        <taxon>Bacteria</taxon>
        <taxon>Pseudomonadati</taxon>
        <taxon>Pseudomonadota</taxon>
        <taxon>Betaproteobacteria</taxon>
        <taxon>Rhodocyclales</taxon>
        <taxon>Azonexaceae</taxon>
        <taxon>Azonexus</taxon>
    </lineage>
</organism>